<dbReference type="InterPro" id="IPR051448">
    <property type="entry name" value="CdaR-like_regulators"/>
</dbReference>
<evidence type="ECO:0000256" key="1">
    <source>
        <dbReference type="ARBA" id="ARBA00006754"/>
    </source>
</evidence>
<dbReference type="Pfam" id="PF17853">
    <property type="entry name" value="GGDEF_2"/>
    <property type="match status" value="1"/>
</dbReference>
<dbReference type="PANTHER" id="PTHR33744:SF7">
    <property type="entry name" value="PUCR FAMILY TRANSCRIPTIONAL REGULATOR"/>
    <property type="match status" value="1"/>
</dbReference>
<gene>
    <name evidence="5" type="ORF">MNQ99_04625</name>
</gene>
<proteinExistence type="inferred from homology"/>
<dbReference type="InterPro" id="IPR025736">
    <property type="entry name" value="PucR_C-HTH_dom"/>
</dbReference>
<evidence type="ECO:0000259" key="2">
    <source>
        <dbReference type="Pfam" id="PF07905"/>
    </source>
</evidence>
<feature type="domain" description="CdaR GGDEF-like" evidence="4">
    <location>
        <begin position="258"/>
        <end position="359"/>
    </location>
</feature>
<dbReference type="Pfam" id="PF07905">
    <property type="entry name" value="PucR"/>
    <property type="match status" value="1"/>
</dbReference>
<evidence type="ECO:0000313" key="5">
    <source>
        <dbReference type="EMBL" id="UNK46647.1"/>
    </source>
</evidence>
<dbReference type="InterPro" id="IPR042070">
    <property type="entry name" value="PucR_C-HTH_sf"/>
</dbReference>
<evidence type="ECO:0000259" key="3">
    <source>
        <dbReference type="Pfam" id="PF13556"/>
    </source>
</evidence>
<dbReference type="InterPro" id="IPR041522">
    <property type="entry name" value="CdaR_GGDEF"/>
</dbReference>
<dbReference type="RefSeq" id="WP_241914613.1">
    <property type="nucleotide sequence ID" value="NZ_CP093326.1"/>
</dbReference>
<dbReference type="PANTHER" id="PTHR33744">
    <property type="entry name" value="CARBOHYDRATE DIACID REGULATOR"/>
    <property type="match status" value="1"/>
</dbReference>
<organism evidence="5 6">
    <name type="scientific">Arthrobacter sulfonylureivorans</name>
    <dbReference type="NCBI Taxonomy" id="2486855"/>
    <lineage>
        <taxon>Bacteria</taxon>
        <taxon>Bacillati</taxon>
        <taxon>Actinomycetota</taxon>
        <taxon>Actinomycetes</taxon>
        <taxon>Micrococcales</taxon>
        <taxon>Micrococcaceae</taxon>
        <taxon>Arthrobacter</taxon>
    </lineage>
</organism>
<feature type="domain" description="PucR C-terminal helix-turn-helix" evidence="3">
    <location>
        <begin position="408"/>
        <end position="465"/>
    </location>
</feature>
<feature type="domain" description="Purine catabolism PurC-like" evidence="2">
    <location>
        <begin position="8"/>
        <end position="125"/>
    </location>
</feature>
<name>A0ABY3W8H6_9MICC</name>
<evidence type="ECO:0000259" key="4">
    <source>
        <dbReference type="Pfam" id="PF17853"/>
    </source>
</evidence>
<dbReference type="EMBL" id="CP093326">
    <property type="protein sequence ID" value="UNK46647.1"/>
    <property type="molecule type" value="Genomic_DNA"/>
</dbReference>
<comment type="similarity">
    <text evidence="1">Belongs to the CdaR family.</text>
</comment>
<sequence>MAVTLAKLLASPALHLKLVGTAQGDPDAPITWVASTELEDPLPFLSGGEVVLTTGLRQKTAAAQRKFVARVHQAGAVGMGFALGLTHRRVPPGVLAAANELELPVFEVPYETPFVAISKMVADAISADHYNRLEHLLKDHQALAASLLGGGGLPALLRKLAAMVGTDVVLSQYGTRLYGTGGKRASWHEVPIATGLKDRCTLALAEPYERNAIVDYAQSLISLELSNQAHRRAADRRSVGQVLLDVVGGVLQGGDASLRLSNVGIDAGRRQLVVMVQVAGAQRRALPTLPLPAAFDGVVTGLVDERLVLVVQGAESGESLGRELSTYLQNAGITATVGVGGSYAQANGLRWSYFEAKEAVGRGGRLNVPQRLSLTSLLLASEDVPLGDLAAEALDPLADFDAAHDAALLPTLQTYLELNGSVAAVAEELGLHRNSVRYRLSQIVELTGYDPALTADRVHLWLALTVRRLGSDSGSQG</sequence>
<keyword evidence="6" id="KW-1185">Reference proteome</keyword>
<reference evidence="5 6" key="1">
    <citation type="submission" date="2022-03" db="EMBL/GenBank/DDBJ databases">
        <title>Isotopic signatures of nitrous oxide derived from detoxification processes.</title>
        <authorList>
            <person name="Behrendt U."/>
            <person name="Buchen C."/>
            <person name="Well R."/>
            <person name="Ulrich A."/>
            <person name="Rohe L."/>
            <person name="Kolb S."/>
            <person name="Schloter M."/>
            <person name="Horn M.A."/>
            <person name="Augustin J."/>
        </authorList>
    </citation>
    <scope>NUCLEOTIDE SEQUENCE [LARGE SCALE GENOMIC DNA]</scope>
    <source>
        <strain evidence="5 6">S4-C24</strain>
    </source>
</reference>
<dbReference type="Gene3D" id="1.10.10.2840">
    <property type="entry name" value="PucR C-terminal helix-turn-helix domain"/>
    <property type="match status" value="1"/>
</dbReference>
<dbReference type="Pfam" id="PF13556">
    <property type="entry name" value="HTH_30"/>
    <property type="match status" value="1"/>
</dbReference>
<dbReference type="InterPro" id="IPR012914">
    <property type="entry name" value="PucR_dom"/>
</dbReference>
<evidence type="ECO:0000313" key="6">
    <source>
        <dbReference type="Proteomes" id="UP000829069"/>
    </source>
</evidence>
<protein>
    <submittedName>
        <fullName evidence="5">PucR family transcriptional regulator ligand-binding domain-containing protein</fullName>
    </submittedName>
</protein>
<dbReference type="Proteomes" id="UP000829069">
    <property type="component" value="Chromosome"/>
</dbReference>
<accession>A0ABY3W8H6</accession>